<dbReference type="Proteomes" id="UP001054902">
    <property type="component" value="Unassembled WGS sequence"/>
</dbReference>
<name>A0AAD3HAX8_9STRA</name>
<evidence type="ECO:0000313" key="3">
    <source>
        <dbReference type="Proteomes" id="UP001054902"/>
    </source>
</evidence>
<feature type="compositionally biased region" description="Low complexity" evidence="1">
    <location>
        <begin position="308"/>
        <end position="320"/>
    </location>
</feature>
<feature type="compositionally biased region" description="Basic and acidic residues" evidence="1">
    <location>
        <begin position="287"/>
        <end position="307"/>
    </location>
</feature>
<accession>A0AAD3HAX8</accession>
<dbReference type="AlphaFoldDB" id="A0AAD3HAX8"/>
<evidence type="ECO:0000256" key="1">
    <source>
        <dbReference type="SAM" id="MobiDB-lite"/>
    </source>
</evidence>
<feature type="region of interest" description="Disordered" evidence="1">
    <location>
        <begin position="287"/>
        <end position="332"/>
    </location>
</feature>
<keyword evidence="3" id="KW-1185">Reference proteome</keyword>
<proteinExistence type="predicted"/>
<protein>
    <submittedName>
        <fullName evidence="2">Uncharacterized protein</fullName>
    </submittedName>
</protein>
<dbReference type="EMBL" id="BLLK01000052">
    <property type="protein sequence ID" value="GFH56403.1"/>
    <property type="molecule type" value="Genomic_DNA"/>
</dbReference>
<evidence type="ECO:0000313" key="2">
    <source>
        <dbReference type="EMBL" id="GFH56403.1"/>
    </source>
</evidence>
<reference evidence="2 3" key="1">
    <citation type="journal article" date="2021" name="Sci. Rep.">
        <title>The genome of the diatom Chaetoceros tenuissimus carries an ancient integrated fragment of an extant virus.</title>
        <authorList>
            <person name="Hongo Y."/>
            <person name="Kimura K."/>
            <person name="Takaki Y."/>
            <person name="Yoshida Y."/>
            <person name="Baba S."/>
            <person name="Kobayashi G."/>
            <person name="Nagasaki K."/>
            <person name="Hano T."/>
            <person name="Tomaru Y."/>
        </authorList>
    </citation>
    <scope>NUCLEOTIDE SEQUENCE [LARGE SCALE GENOMIC DNA]</scope>
    <source>
        <strain evidence="2 3">NIES-3715</strain>
    </source>
</reference>
<comment type="caution">
    <text evidence="2">The sequence shown here is derived from an EMBL/GenBank/DDBJ whole genome shotgun (WGS) entry which is preliminary data.</text>
</comment>
<sequence length="332" mass="35911">MNTSVNAENFDIPAIQKEFGELRSSGEWPKGASASTIAYLTSIGQWPIKTSDGKVEATSGPPPANDLCADATEITSFPFNIVADTTHAIWYKVTGTGGVMTAETVLPYLTLTDTMIHVYTGSCDGLTCVDGNDCRGPDCLSLVSWQSEPGVDYYIMVNGWGSGIGAVNLEVLTTEVPSMVPSDSPSSLPSFAVPSSLPSFVPSSEPSWLDDEQCKKKDPENDICAELDGRCKVDCEDDENFVCVPGLCSYDRYWDKPTKSPKTTKSPEMRKLKKEEVDVVDIEVTADGHTERKLKATKAPSEKETKTTKPPKATKAPKSSCACRVPRRNGCN</sequence>
<organism evidence="2 3">
    <name type="scientific">Chaetoceros tenuissimus</name>
    <dbReference type="NCBI Taxonomy" id="426638"/>
    <lineage>
        <taxon>Eukaryota</taxon>
        <taxon>Sar</taxon>
        <taxon>Stramenopiles</taxon>
        <taxon>Ochrophyta</taxon>
        <taxon>Bacillariophyta</taxon>
        <taxon>Coscinodiscophyceae</taxon>
        <taxon>Chaetocerotophycidae</taxon>
        <taxon>Chaetocerotales</taxon>
        <taxon>Chaetocerotaceae</taxon>
        <taxon>Chaetoceros</taxon>
    </lineage>
</organism>
<gene>
    <name evidence="2" type="ORF">CTEN210_12879</name>
</gene>